<evidence type="ECO:0000313" key="3">
    <source>
        <dbReference type="Proteomes" id="UP000805614"/>
    </source>
</evidence>
<evidence type="ECO:0000256" key="1">
    <source>
        <dbReference type="SAM" id="Phobius"/>
    </source>
</evidence>
<dbReference type="RefSeq" id="WP_187244313.1">
    <property type="nucleotide sequence ID" value="NZ_BAAAOK010000005.1"/>
</dbReference>
<dbReference type="Proteomes" id="UP000805614">
    <property type="component" value="Unassembled WGS sequence"/>
</dbReference>
<feature type="transmembrane region" description="Helical" evidence="1">
    <location>
        <begin position="20"/>
        <end position="42"/>
    </location>
</feature>
<accession>A0ABR7LR30</accession>
<feature type="transmembrane region" description="Helical" evidence="1">
    <location>
        <begin position="112"/>
        <end position="130"/>
    </location>
</feature>
<evidence type="ECO:0000313" key="2">
    <source>
        <dbReference type="EMBL" id="MBC6467299.1"/>
    </source>
</evidence>
<evidence type="ECO:0008006" key="4">
    <source>
        <dbReference type="Google" id="ProtNLM"/>
    </source>
</evidence>
<gene>
    <name evidence="2" type="ORF">HKK74_17605</name>
</gene>
<sequence length="145" mass="15960">MTTSHHTSARSRRRFALHYLEMVVVMFAGMGVFSGLTALVFAAVGTSFGDQADWFRVVLMGINMTVPMVLWMTWRGHPPARNLEMAASMLFPTLLAAGLVAAGLVGRGSGMLIQHLLMLPGMLIVMLWRYEEYASGHHHGVTAEQ</sequence>
<keyword evidence="1" id="KW-0472">Membrane</keyword>
<dbReference type="EMBL" id="JABVEC010000012">
    <property type="protein sequence ID" value="MBC6467299.1"/>
    <property type="molecule type" value="Genomic_DNA"/>
</dbReference>
<protein>
    <recommendedName>
        <fullName evidence="4">Flagellar biosynthetic protein FliP</fullName>
    </recommendedName>
</protein>
<reference evidence="2 3" key="1">
    <citation type="submission" date="2020-06" db="EMBL/GenBank/DDBJ databases">
        <title>Actinomadura xiongansis sp. nov., isolated from soil of Baiyangdian.</title>
        <authorList>
            <person name="Zhang X."/>
        </authorList>
    </citation>
    <scope>NUCLEOTIDE SEQUENCE [LARGE SCALE GENOMIC DNA]</scope>
    <source>
        <strain evidence="2 3">HBUM206468</strain>
    </source>
</reference>
<proteinExistence type="predicted"/>
<feature type="transmembrane region" description="Helical" evidence="1">
    <location>
        <begin position="54"/>
        <end position="74"/>
    </location>
</feature>
<organism evidence="2 3">
    <name type="scientific">Actinomadura alba</name>
    <dbReference type="NCBI Taxonomy" id="406431"/>
    <lineage>
        <taxon>Bacteria</taxon>
        <taxon>Bacillati</taxon>
        <taxon>Actinomycetota</taxon>
        <taxon>Actinomycetes</taxon>
        <taxon>Streptosporangiales</taxon>
        <taxon>Thermomonosporaceae</taxon>
        <taxon>Actinomadura</taxon>
    </lineage>
</organism>
<feature type="transmembrane region" description="Helical" evidence="1">
    <location>
        <begin position="86"/>
        <end position="106"/>
    </location>
</feature>
<keyword evidence="1" id="KW-1133">Transmembrane helix</keyword>
<comment type="caution">
    <text evidence="2">The sequence shown here is derived from an EMBL/GenBank/DDBJ whole genome shotgun (WGS) entry which is preliminary data.</text>
</comment>
<keyword evidence="1" id="KW-0812">Transmembrane</keyword>
<keyword evidence="3" id="KW-1185">Reference proteome</keyword>
<name>A0ABR7LR30_9ACTN</name>